<gene>
    <name evidence="2" type="ORF">R1flu_013324</name>
</gene>
<dbReference type="PANTHER" id="PTHR33133:SF1">
    <property type="entry name" value="EXPRESSED PROTEIN-RELATED"/>
    <property type="match status" value="1"/>
</dbReference>
<keyword evidence="1" id="KW-1133">Transmembrane helix</keyword>
<feature type="transmembrane region" description="Helical" evidence="1">
    <location>
        <begin position="247"/>
        <end position="269"/>
    </location>
</feature>
<comment type="caution">
    <text evidence="2">The sequence shown here is derived from an EMBL/GenBank/DDBJ whole genome shotgun (WGS) entry which is preliminary data.</text>
</comment>
<name>A0ABD1YD03_9MARC</name>
<feature type="transmembrane region" description="Helical" evidence="1">
    <location>
        <begin position="38"/>
        <end position="61"/>
    </location>
</feature>
<feature type="transmembrane region" description="Helical" evidence="1">
    <location>
        <begin position="167"/>
        <end position="188"/>
    </location>
</feature>
<organism evidence="2 3">
    <name type="scientific">Riccia fluitans</name>
    <dbReference type="NCBI Taxonomy" id="41844"/>
    <lineage>
        <taxon>Eukaryota</taxon>
        <taxon>Viridiplantae</taxon>
        <taxon>Streptophyta</taxon>
        <taxon>Embryophyta</taxon>
        <taxon>Marchantiophyta</taxon>
        <taxon>Marchantiopsida</taxon>
        <taxon>Marchantiidae</taxon>
        <taxon>Marchantiales</taxon>
        <taxon>Ricciaceae</taxon>
        <taxon>Riccia</taxon>
    </lineage>
</organism>
<feature type="transmembrane region" description="Helical" evidence="1">
    <location>
        <begin position="289"/>
        <end position="309"/>
    </location>
</feature>
<dbReference type="Proteomes" id="UP001605036">
    <property type="component" value="Unassembled WGS sequence"/>
</dbReference>
<dbReference type="PANTHER" id="PTHR33133">
    <property type="entry name" value="OS08G0107100 PROTEIN-RELATED"/>
    <property type="match status" value="1"/>
</dbReference>
<feature type="transmembrane region" description="Helical" evidence="1">
    <location>
        <begin position="110"/>
        <end position="138"/>
    </location>
</feature>
<reference evidence="2 3" key="1">
    <citation type="submission" date="2024-09" db="EMBL/GenBank/DDBJ databases">
        <title>Chromosome-scale assembly of Riccia fluitans.</title>
        <authorList>
            <person name="Paukszto L."/>
            <person name="Sawicki J."/>
            <person name="Karawczyk K."/>
            <person name="Piernik-Szablinska J."/>
            <person name="Szczecinska M."/>
            <person name="Mazdziarz M."/>
        </authorList>
    </citation>
    <scope>NUCLEOTIDE SEQUENCE [LARGE SCALE GENOMIC DNA]</scope>
    <source>
        <strain evidence="2">Rf_01</strain>
        <tissue evidence="2">Aerial parts of the thallus</tissue>
    </source>
</reference>
<evidence type="ECO:0000256" key="1">
    <source>
        <dbReference type="SAM" id="Phobius"/>
    </source>
</evidence>
<dbReference type="AlphaFoldDB" id="A0ABD1YD03"/>
<keyword evidence="3" id="KW-1185">Reference proteome</keyword>
<evidence type="ECO:0008006" key="4">
    <source>
        <dbReference type="Google" id="ProtNLM"/>
    </source>
</evidence>
<proteinExistence type="predicted"/>
<keyword evidence="1" id="KW-0472">Membrane</keyword>
<feature type="transmembrane region" description="Helical" evidence="1">
    <location>
        <begin position="194"/>
        <end position="214"/>
    </location>
</feature>
<accession>A0ABD1YD03</accession>
<evidence type="ECO:0000313" key="2">
    <source>
        <dbReference type="EMBL" id="KAL2628638.1"/>
    </source>
</evidence>
<evidence type="ECO:0000313" key="3">
    <source>
        <dbReference type="Proteomes" id="UP001605036"/>
    </source>
</evidence>
<protein>
    <recommendedName>
        <fullName evidence="4">Gustatory receptor</fullName>
    </recommendedName>
</protein>
<keyword evidence="1" id="KW-0812">Transmembrane</keyword>
<sequence length="385" mass="43103">MAISRIAMLPRAQEREMDKSVVDVAEEIRKIVTDHRSVFLRIQLVIVLPITAMMMLSDYIFQKSASTLLPVPTPRQLAYSSGIISFGRFSPPAKVFSHILLSFQTSQVTLTLIAAIAVGWFNLFASVHYIVANVYAVVSFHKGKDPTFMDVLQVIPKLRSRLMVTGYWGYLFIFAASLPLLLFDFMTWVGFPTWIYLLFFIIIAAVCLLASFLAGPICQIANCISFCEENTGLTAFMKSVSLFDRKLFLKASVPVELFLRGLGSGVYSAVGVLQMGSLTYGFSVVADTLFNSLITQLAIVCWTFVYIWIKEYHDESLDIVAIPDDQFTGQFQRVGTKEENGDFEDCAELSYSLLKQVYIFIFSTLENVPIYRKPDTALTGCSPGI</sequence>
<dbReference type="EMBL" id="JBHFFA010000004">
    <property type="protein sequence ID" value="KAL2628638.1"/>
    <property type="molecule type" value="Genomic_DNA"/>
</dbReference>